<evidence type="ECO:0000256" key="6">
    <source>
        <dbReference type="ARBA" id="ARBA00022701"/>
    </source>
</evidence>
<comment type="subcellular location">
    <subcellularLocation>
        <location evidence="2">Cytoplasm</location>
        <location evidence="2">Cytoskeleton</location>
        <location evidence="2">Spindle</location>
    </subcellularLocation>
    <subcellularLocation>
        <location evidence="1">Early endosome membrane</location>
    </subcellularLocation>
</comment>
<dbReference type="InterPro" id="IPR000253">
    <property type="entry name" value="FHA_dom"/>
</dbReference>
<dbReference type="GO" id="GO:0016192">
    <property type="term" value="P:vesicle-mediated transport"/>
    <property type="evidence" value="ECO:0007669"/>
    <property type="project" value="UniProtKB-ARBA"/>
</dbReference>
<keyword evidence="8" id="KW-0967">Endosome</keyword>
<keyword evidence="3" id="KW-0813">Transport</keyword>
<evidence type="ECO:0000256" key="9">
    <source>
        <dbReference type="ARBA" id="ARBA00022840"/>
    </source>
</evidence>
<dbReference type="GO" id="GO:0048731">
    <property type="term" value="P:system development"/>
    <property type="evidence" value="ECO:0007669"/>
    <property type="project" value="UniProtKB-ARBA"/>
</dbReference>
<dbReference type="InterPro" id="IPR008984">
    <property type="entry name" value="SMAD_FHA_dom_sf"/>
</dbReference>
<feature type="compositionally biased region" description="Basic and acidic residues" evidence="19">
    <location>
        <begin position="732"/>
        <end position="741"/>
    </location>
</feature>
<dbReference type="PANTHER" id="PTHR47117:SF8">
    <property type="entry name" value="KINESIN FAMILY MEMBER 16B"/>
    <property type="match status" value="1"/>
</dbReference>
<dbReference type="PROSITE" id="PS50195">
    <property type="entry name" value="PX"/>
    <property type="match status" value="1"/>
</dbReference>
<evidence type="ECO:0000259" key="21">
    <source>
        <dbReference type="PROSITE" id="PS50195"/>
    </source>
</evidence>
<evidence type="ECO:0000256" key="19">
    <source>
        <dbReference type="SAM" id="MobiDB-lite"/>
    </source>
</evidence>
<dbReference type="GO" id="GO:0031901">
    <property type="term" value="C:early endosome membrane"/>
    <property type="evidence" value="ECO:0007669"/>
    <property type="project" value="UniProtKB-SubCell"/>
</dbReference>
<dbReference type="InterPro" id="IPR001752">
    <property type="entry name" value="Kinesin_motor_dom"/>
</dbReference>
<dbReference type="Ensembl" id="ENSCCRT00015058594.1">
    <property type="protein sequence ID" value="ENSCCRP00015056718.1"/>
    <property type="gene ID" value="ENSCCRG00015021673.1"/>
</dbReference>
<accession>A0A8C1VU94</accession>
<evidence type="ECO:0000256" key="2">
    <source>
        <dbReference type="ARBA" id="ARBA00004186"/>
    </source>
</evidence>
<name>A0A8C1VU94_CYPCA</name>
<dbReference type="PANTHER" id="PTHR47117">
    <property type="entry name" value="STAR-RELATED LIPID TRANSFER PROTEIN 9"/>
    <property type="match status" value="1"/>
</dbReference>
<dbReference type="GO" id="GO:0008017">
    <property type="term" value="F:microtubule binding"/>
    <property type="evidence" value="ECO:0007669"/>
    <property type="project" value="InterPro"/>
</dbReference>
<comment type="similarity">
    <text evidence="17">Belongs to the TRAFAC class myosin-kinesin ATPase superfamily. Kinesin family.</text>
</comment>
<keyword evidence="14" id="KW-0206">Cytoskeleton</keyword>
<dbReference type="InterPro" id="IPR019821">
    <property type="entry name" value="Kinesin_motor_CS"/>
</dbReference>
<keyword evidence="6" id="KW-0493">Microtubule</keyword>
<dbReference type="FunFam" id="3.40.850.10:FF:000021">
    <property type="entry name" value="kinesin-like protein KIF16B isoform X1"/>
    <property type="match status" value="1"/>
</dbReference>
<dbReference type="Gene3D" id="2.60.200.20">
    <property type="match status" value="1"/>
</dbReference>
<dbReference type="PRINTS" id="PR00380">
    <property type="entry name" value="KINESINHEAVY"/>
</dbReference>
<keyword evidence="4" id="KW-0963">Cytoplasm</keyword>
<dbReference type="PROSITE" id="PS00411">
    <property type="entry name" value="KINESIN_MOTOR_1"/>
    <property type="match status" value="1"/>
</dbReference>
<evidence type="ECO:0000256" key="13">
    <source>
        <dbReference type="ARBA" id="ARBA00023175"/>
    </source>
</evidence>
<dbReference type="Gene3D" id="3.30.1520.10">
    <property type="entry name" value="Phox-like domain"/>
    <property type="match status" value="1"/>
</dbReference>
<protein>
    <recommendedName>
        <fullName evidence="16">Kinesin-like protein KIF16B</fullName>
    </recommendedName>
</protein>
<keyword evidence="10 18" id="KW-0175">Coiled coil</keyword>
<keyword evidence="9 17" id="KW-0067">ATP-binding</keyword>
<dbReference type="PROSITE" id="PS50067">
    <property type="entry name" value="KINESIN_MOTOR_2"/>
    <property type="match status" value="1"/>
</dbReference>
<dbReference type="SUPFAM" id="SSF52540">
    <property type="entry name" value="P-loop containing nucleoside triphosphate hydrolases"/>
    <property type="match status" value="1"/>
</dbReference>
<reference evidence="22" key="1">
    <citation type="submission" date="2025-08" db="UniProtKB">
        <authorList>
            <consortium name="Ensembl"/>
        </authorList>
    </citation>
    <scope>IDENTIFICATION</scope>
</reference>
<keyword evidence="5" id="KW-0597">Phosphoprotein</keyword>
<feature type="compositionally biased region" description="Polar residues" evidence="19">
    <location>
        <begin position="1111"/>
        <end position="1120"/>
    </location>
</feature>
<dbReference type="Pfam" id="PF00498">
    <property type="entry name" value="FHA"/>
    <property type="match status" value="1"/>
</dbReference>
<evidence type="ECO:0000256" key="8">
    <source>
        <dbReference type="ARBA" id="ARBA00022753"/>
    </source>
</evidence>
<dbReference type="InterPro" id="IPR027417">
    <property type="entry name" value="P-loop_NTPase"/>
</dbReference>
<feature type="compositionally biased region" description="Polar residues" evidence="19">
    <location>
        <begin position="1076"/>
        <end position="1085"/>
    </location>
</feature>
<dbReference type="Pfam" id="PF00225">
    <property type="entry name" value="Kinesin"/>
    <property type="match status" value="1"/>
</dbReference>
<sequence>MASVRVAVRVRPMNRREKDLSAKCIIEMEGNKTTITNLKIPDGVTGDSVRERTKTFTYDFSYDSSDGKNGSFVSQEKVFRDLGTDVLKAAFEGYNACIFAYGQTGSGKSHTMMGIPGDVGLIPRICEGLFSRISGMTRRDEASFRTEVSYLEIYNERVRDLLRRKMAETYNLRVREHPKEGPYVEDLSKHLVQNYNDVEELMEAGNINRTTASTGMNDTSSRSHAIFTINFTQAKFDAEMPSETVSKIHLVDLAGSERADATGATGVRLKEGGNINKSLVTLGNVISALADLSLEEGNSHLKKKQVFVPYRDSVLTWLLKDSLGGNSKTIMIATISPADVNYGETLSTLRYANRAKNIINKPTINEDSNVRLIRELRAEIARLKALLVQGNQIALLDSPTALSMEEELHHNEARVLELTKEWTNKWNETQNILKEETLALRKEGIGVILDSELPHLIGIDDDLLSTGIILYHLKEGRTYVGRDDATNEQDIILHGLGLESEHCLIENQNGTVTLIPLNDAQCSVNGVQITEPCPLNQGAVILLGRTNMFRFNHPKEAAKLREKRKSGLLTSLSLSMSDLSKSCENLSTVMLYNPGLFTEKGPIFLRLEFERQQREELEKLENKRRLIKEMEEKQKYEKAELERMQQEVESQRKESEQVQLHIRRQEESLHRRSQDIEGRLRDLIAEKERFQEERHREQKEQEQQKQRRLQTKEKLEEEEEEVQEEDLEEDEKAQAQRDRAEQTELLRELERLKRERVEQAIKLQLEHRRLEEREKEQLSLVGRLEEQLRERSEEAAVLLTPDEARRLEEERRTLTELREELLRAKEARIDGEEEGGEEARRSAQARYEHFKQMQVEELSVLEESLIQQKDRLEREVANERTSLGLLLHTHKDKQRQVCDMMERGVQDVSFLGQEEVLIQQAEHRLQFKERQLQSLREKHLPAVSEERQRAIELLERVRGGTGSPGLDESPEDRDKELDETLYQVEKELEEKEERLSQYSASAEQLQQLQQSYAFTANVARQEEKVRRKEKEILEWKEKQQREALEQAVTRLERRHFAYRRSLSLEPDAEGPRKRSQSALGQSTSRFTRKQDLDQDRMEREIAQLKQRISESEGSVRSLSVSGDEKNNMTQSPVSPIQSLPTVLSIGDERINTYIEEEVQRRLQKLNLRNRENNNTLSLSSDSLQRLVSVPLDPSPESLKDPVKISIPRYVLCGQGKDEHFEFEVKITVLDETWTVFRRYSRFREMHKSLKLKYPELAALDFPPKKIFGNRDERMVAERRNQLEQYLRNFFHVMMSSSSSSPLRTDEFGLHLSKHAVCSISPFFKKGVFDYSSHGTG</sequence>
<feature type="region of interest" description="Disordered" evidence="19">
    <location>
        <begin position="1062"/>
        <end position="1135"/>
    </location>
</feature>
<dbReference type="InterPro" id="IPR001683">
    <property type="entry name" value="PX_dom"/>
</dbReference>
<evidence type="ECO:0000256" key="17">
    <source>
        <dbReference type="PROSITE-ProRule" id="PRU00283"/>
    </source>
</evidence>
<evidence type="ECO:0000256" key="12">
    <source>
        <dbReference type="ARBA" id="ARBA00023136"/>
    </source>
</evidence>
<dbReference type="GO" id="GO:0035091">
    <property type="term" value="F:phosphatidylinositol binding"/>
    <property type="evidence" value="ECO:0007669"/>
    <property type="project" value="InterPro"/>
</dbReference>
<dbReference type="SMART" id="SM00312">
    <property type="entry name" value="PX"/>
    <property type="match status" value="1"/>
</dbReference>
<dbReference type="CDD" id="cd01365">
    <property type="entry name" value="KISc_KIF1A_KIF1B"/>
    <property type="match status" value="1"/>
</dbReference>
<feature type="region of interest" description="Disordered" evidence="19">
    <location>
        <begin position="955"/>
        <end position="976"/>
    </location>
</feature>
<evidence type="ECO:0000259" key="20">
    <source>
        <dbReference type="PROSITE" id="PS50067"/>
    </source>
</evidence>
<proteinExistence type="inferred from homology"/>
<dbReference type="SMART" id="SM00129">
    <property type="entry name" value="KISc"/>
    <property type="match status" value="1"/>
</dbReference>
<dbReference type="FunFam" id="2.60.200.20:FF:000005">
    <property type="entry name" value="Kinesin family member 16B"/>
    <property type="match status" value="1"/>
</dbReference>
<feature type="region of interest" description="Disordered" evidence="19">
    <location>
        <begin position="691"/>
        <end position="741"/>
    </location>
</feature>
<dbReference type="CDD" id="cd06874">
    <property type="entry name" value="PX_KIF16B_SNX23"/>
    <property type="match status" value="1"/>
</dbReference>
<evidence type="ECO:0000256" key="3">
    <source>
        <dbReference type="ARBA" id="ARBA00022448"/>
    </source>
</evidence>
<feature type="coiled-coil region" evidence="18">
    <location>
        <begin position="911"/>
        <end position="938"/>
    </location>
</feature>
<feature type="compositionally biased region" description="Basic and acidic residues" evidence="19">
    <location>
        <begin position="1088"/>
        <end position="1110"/>
    </location>
</feature>
<keyword evidence="7 17" id="KW-0547">Nucleotide-binding</keyword>
<dbReference type="GO" id="GO:0007018">
    <property type="term" value="P:microtubule-based movement"/>
    <property type="evidence" value="ECO:0007669"/>
    <property type="project" value="InterPro"/>
</dbReference>
<dbReference type="Proteomes" id="UP000694700">
    <property type="component" value="Unplaced"/>
</dbReference>
<keyword evidence="12" id="KW-0472">Membrane</keyword>
<dbReference type="FunFam" id="3.30.1520.10:FF:000022">
    <property type="entry name" value="Kinesin family member 16B"/>
    <property type="match status" value="1"/>
</dbReference>
<dbReference type="GO" id="GO:0003777">
    <property type="term" value="F:microtubule motor activity"/>
    <property type="evidence" value="ECO:0007669"/>
    <property type="project" value="InterPro"/>
</dbReference>
<evidence type="ECO:0000256" key="14">
    <source>
        <dbReference type="ARBA" id="ARBA00023212"/>
    </source>
</evidence>
<evidence type="ECO:0000256" key="16">
    <source>
        <dbReference type="ARBA" id="ARBA00074951"/>
    </source>
</evidence>
<dbReference type="InterPro" id="IPR036961">
    <property type="entry name" value="Kinesin_motor_dom_sf"/>
</dbReference>
<dbReference type="GO" id="GO:0005524">
    <property type="term" value="F:ATP binding"/>
    <property type="evidence" value="ECO:0007669"/>
    <property type="project" value="UniProtKB-UniRule"/>
</dbReference>
<evidence type="ECO:0000256" key="15">
    <source>
        <dbReference type="ARBA" id="ARBA00054846"/>
    </source>
</evidence>
<evidence type="ECO:0000256" key="4">
    <source>
        <dbReference type="ARBA" id="ARBA00022490"/>
    </source>
</evidence>
<feature type="compositionally biased region" description="Basic and acidic residues" evidence="19">
    <location>
        <begin position="691"/>
        <end position="715"/>
    </location>
</feature>
<evidence type="ECO:0000256" key="10">
    <source>
        <dbReference type="ARBA" id="ARBA00023054"/>
    </source>
</evidence>
<dbReference type="SUPFAM" id="SSF64268">
    <property type="entry name" value="PX domain"/>
    <property type="match status" value="1"/>
</dbReference>
<organism evidence="22 23">
    <name type="scientific">Cyprinus carpio</name>
    <name type="common">Common carp</name>
    <dbReference type="NCBI Taxonomy" id="7962"/>
    <lineage>
        <taxon>Eukaryota</taxon>
        <taxon>Metazoa</taxon>
        <taxon>Chordata</taxon>
        <taxon>Craniata</taxon>
        <taxon>Vertebrata</taxon>
        <taxon>Euteleostomi</taxon>
        <taxon>Actinopterygii</taxon>
        <taxon>Neopterygii</taxon>
        <taxon>Teleostei</taxon>
        <taxon>Ostariophysi</taxon>
        <taxon>Cypriniformes</taxon>
        <taxon>Cyprinidae</taxon>
        <taxon>Cyprininae</taxon>
        <taxon>Cyprinus</taxon>
    </lineage>
</organism>
<feature type="domain" description="Kinesin motor" evidence="20">
    <location>
        <begin position="3"/>
        <end position="358"/>
    </location>
</feature>
<evidence type="ECO:0000256" key="18">
    <source>
        <dbReference type="SAM" id="Coils"/>
    </source>
</evidence>
<evidence type="ECO:0000256" key="11">
    <source>
        <dbReference type="ARBA" id="ARBA00023121"/>
    </source>
</evidence>
<comment type="function">
    <text evidence="15">Plus end-directed microtubule-dependent motor protein involved in endosome transport and receptor recycling and degradation. Regulates the plus end motility of early endosomes and the balance between recycling and degradation of receptors such as EGF receptor (EGFR) and FGF receptor (FGFR). Regulates the Golgi to endosome transport of FGFR-containing vesicles during early development, a key process for developing basement membrane and epiblast and primitive endoderm lineages during early postimplantation development.</text>
</comment>
<keyword evidence="11" id="KW-0446">Lipid-binding</keyword>
<dbReference type="Pfam" id="PF00787">
    <property type="entry name" value="PX"/>
    <property type="match status" value="1"/>
</dbReference>
<feature type="compositionally biased region" description="Acidic residues" evidence="19">
    <location>
        <begin position="716"/>
        <end position="731"/>
    </location>
</feature>
<evidence type="ECO:0000256" key="7">
    <source>
        <dbReference type="ARBA" id="ARBA00022741"/>
    </source>
</evidence>
<keyword evidence="13 17" id="KW-0505">Motor protein</keyword>
<dbReference type="InterPro" id="IPR036871">
    <property type="entry name" value="PX_dom_sf"/>
</dbReference>
<evidence type="ECO:0000313" key="22">
    <source>
        <dbReference type="Ensembl" id="ENSCCRP00015056718.1"/>
    </source>
</evidence>
<dbReference type="SUPFAM" id="SSF49879">
    <property type="entry name" value="SMAD/FHA domain"/>
    <property type="match status" value="1"/>
</dbReference>
<dbReference type="GO" id="GO:0005819">
    <property type="term" value="C:spindle"/>
    <property type="evidence" value="ECO:0007669"/>
    <property type="project" value="UniProtKB-SubCell"/>
</dbReference>
<dbReference type="Gene3D" id="3.40.850.10">
    <property type="entry name" value="Kinesin motor domain"/>
    <property type="match status" value="1"/>
</dbReference>
<feature type="binding site" evidence="17">
    <location>
        <begin position="102"/>
        <end position="109"/>
    </location>
    <ligand>
        <name>ATP</name>
        <dbReference type="ChEBI" id="CHEBI:30616"/>
    </ligand>
</feature>
<dbReference type="GO" id="GO:0005874">
    <property type="term" value="C:microtubule"/>
    <property type="evidence" value="ECO:0007669"/>
    <property type="project" value="UniProtKB-KW"/>
</dbReference>
<evidence type="ECO:0000313" key="23">
    <source>
        <dbReference type="Proteomes" id="UP000694700"/>
    </source>
</evidence>
<feature type="domain" description="PX" evidence="21">
    <location>
        <begin position="1200"/>
        <end position="1315"/>
    </location>
</feature>
<dbReference type="GO" id="GO:0007169">
    <property type="term" value="P:cell surface receptor protein tyrosine kinase signaling pathway"/>
    <property type="evidence" value="ECO:0007669"/>
    <property type="project" value="UniProtKB-ARBA"/>
</dbReference>
<evidence type="ECO:0000256" key="1">
    <source>
        <dbReference type="ARBA" id="ARBA00004146"/>
    </source>
</evidence>
<evidence type="ECO:0000256" key="5">
    <source>
        <dbReference type="ARBA" id="ARBA00022553"/>
    </source>
</evidence>